<feature type="region of interest" description="Disordered" evidence="1">
    <location>
        <begin position="274"/>
        <end position="316"/>
    </location>
</feature>
<dbReference type="EMBL" id="KB097143">
    <property type="protein sequence ID" value="ESN98720.1"/>
    <property type="molecule type" value="Genomic_DNA"/>
</dbReference>
<evidence type="ECO:0000313" key="2">
    <source>
        <dbReference type="EMBL" id="ESN98720.1"/>
    </source>
</evidence>
<name>T1FQF9_HELRO</name>
<feature type="compositionally biased region" description="Acidic residues" evidence="1">
    <location>
        <begin position="300"/>
        <end position="311"/>
    </location>
</feature>
<dbReference type="InParanoid" id="T1FQF9"/>
<feature type="region of interest" description="Disordered" evidence="1">
    <location>
        <begin position="216"/>
        <end position="236"/>
    </location>
</feature>
<feature type="compositionally biased region" description="Polar residues" evidence="1">
    <location>
        <begin position="70"/>
        <end position="83"/>
    </location>
</feature>
<proteinExistence type="predicted"/>
<reference evidence="2 4" key="2">
    <citation type="journal article" date="2013" name="Nature">
        <title>Insights into bilaterian evolution from three spiralian genomes.</title>
        <authorList>
            <person name="Simakov O."/>
            <person name="Marletaz F."/>
            <person name="Cho S.J."/>
            <person name="Edsinger-Gonzales E."/>
            <person name="Havlak P."/>
            <person name="Hellsten U."/>
            <person name="Kuo D.H."/>
            <person name="Larsson T."/>
            <person name="Lv J."/>
            <person name="Arendt D."/>
            <person name="Savage R."/>
            <person name="Osoegawa K."/>
            <person name="de Jong P."/>
            <person name="Grimwood J."/>
            <person name="Chapman J.A."/>
            <person name="Shapiro H."/>
            <person name="Aerts A."/>
            <person name="Otillar R.P."/>
            <person name="Terry A.Y."/>
            <person name="Boore J.L."/>
            <person name="Grigoriev I.V."/>
            <person name="Lindberg D.R."/>
            <person name="Seaver E.C."/>
            <person name="Weisblat D.A."/>
            <person name="Putnam N.H."/>
            <person name="Rokhsar D.S."/>
        </authorList>
    </citation>
    <scope>NUCLEOTIDE SEQUENCE</scope>
</reference>
<reference evidence="3" key="3">
    <citation type="submission" date="2015-06" db="UniProtKB">
        <authorList>
            <consortium name="EnsemblMetazoa"/>
        </authorList>
    </citation>
    <scope>IDENTIFICATION</scope>
</reference>
<feature type="compositionally biased region" description="Basic and acidic residues" evidence="1">
    <location>
        <begin position="347"/>
        <end position="362"/>
    </location>
</feature>
<evidence type="ECO:0000256" key="1">
    <source>
        <dbReference type="SAM" id="MobiDB-lite"/>
    </source>
</evidence>
<feature type="compositionally biased region" description="Acidic residues" evidence="1">
    <location>
        <begin position="94"/>
        <end position="112"/>
    </location>
</feature>
<evidence type="ECO:0000313" key="3">
    <source>
        <dbReference type="EnsemblMetazoa" id="HelroP188888"/>
    </source>
</evidence>
<feature type="compositionally biased region" description="Low complexity" evidence="1">
    <location>
        <begin position="287"/>
        <end position="299"/>
    </location>
</feature>
<dbReference type="EMBL" id="AMQM01001047">
    <property type="status" value="NOT_ANNOTATED_CDS"/>
    <property type="molecule type" value="Genomic_DNA"/>
</dbReference>
<dbReference type="CTD" id="20211056"/>
<dbReference type="Proteomes" id="UP000015101">
    <property type="component" value="Unassembled WGS sequence"/>
</dbReference>
<organism evidence="3 4">
    <name type="scientific">Helobdella robusta</name>
    <name type="common">Californian leech</name>
    <dbReference type="NCBI Taxonomy" id="6412"/>
    <lineage>
        <taxon>Eukaryota</taxon>
        <taxon>Metazoa</taxon>
        <taxon>Spiralia</taxon>
        <taxon>Lophotrochozoa</taxon>
        <taxon>Annelida</taxon>
        <taxon>Clitellata</taxon>
        <taxon>Hirudinea</taxon>
        <taxon>Rhynchobdellida</taxon>
        <taxon>Glossiphoniidae</taxon>
        <taxon>Helobdella</taxon>
    </lineage>
</organism>
<dbReference type="GeneID" id="20211056"/>
<dbReference type="KEGG" id="hro:HELRODRAFT_188888"/>
<feature type="compositionally biased region" description="Basic residues" evidence="1">
    <location>
        <begin position="275"/>
        <end position="284"/>
    </location>
</feature>
<feature type="region of interest" description="Disordered" evidence="1">
    <location>
        <begin position="347"/>
        <end position="378"/>
    </location>
</feature>
<feature type="region of interest" description="Disordered" evidence="1">
    <location>
        <begin position="63"/>
        <end position="115"/>
    </location>
</feature>
<accession>T1FQF9</accession>
<evidence type="ECO:0000313" key="4">
    <source>
        <dbReference type="Proteomes" id="UP000015101"/>
    </source>
</evidence>
<sequence length="442" mass="51099">MAEIVTKARDTMDKLRNPRSRYQVVNKLDTEEINRLKARYAYIKRKEFLFELISRFDNKKTSDREERRSNWSASPCSELNFQANDDEGRREKEEGMEEEEDDQQQESVDMGDYENRIKPSPNYWYILDGRNLAEKIIYYRTYRLQSTTELESTLINYKRPTTPANLAVPTLVTQAILEPALIKPVVLPVTNNNNVQQSVIQPGSKSAKPNRQLAVQVGPRPKTGPSAVNGKGPNKITFNNKAFDESELRAESVNKVENEKIKVTEEQTVKEAFVRNKKKKKKKQKSENQQIQQSQQNENVIDETKEEEETLLNETAAVKQTKEEIVEKTNIQEEKEICEEKEIHDKKEIHREKEIHEEKEAISRSSDSSFSDTKRRAKLTREGLEKDAVIAKLDKRIEKDLKALQGIQDDGDDNDGGLDDDAFNDILQGNINKELDEFLKIH</sequence>
<dbReference type="AlphaFoldDB" id="T1FQF9"/>
<protein>
    <submittedName>
        <fullName evidence="2 3">Uncharacterized protein</fullName>
    </submittedName>
</protein>
<keyword evidence="4" id="KW-1185">Reference proteome</keyword>
<dbReference type="RefSeq" id="XP_009022702.1">
    <property type="nucleotide sequence ID" value="XM_009024454.1"/>
</dbReference>
<reference evidence="4" key="1">
    <citation type="submission" date="2012-12" db="EMBL/GenBank/DDBJ databases">
        <authorList>
            <person name="Hellsten U."/>
            <person name="Grimwood J."/>
            <person name="Chapman J.A."/>
            <person name="Shapiro H."/>
            <person name="Aerts A."/>
            <person name="Otillar R.P."/>
            <person name="Terry A.Y."/>
            <person name="Boore J.L."/>
            <person name="Simakov O."/>
            <person name="Marletaz F."/>
            <person name="Cho S.-J."/>
            <person name="Edsinger-Gonzales E."/>
            <person name="Havlak P."/>
            <person name="Kuo D.-H."/>
            <person name="Larsson T."/>
            <person name="Lv J."/>
            <person name="Arendt D."/>
            <person name="Savage R."/>
            <person name="Osoegawa K."/>
            <person name="de Jong P."/>
            <person name="Lindberg D.R."/>
            <person name="Seaver E.C."/>
            <person name="Weisblat D.A."/>
            <person name="Putnam N.H."/>
            <person name="Grigoriev I.V."/>
            <person name="Rokhsar D.S."/>
        </authorList>
    </citation>
    <scope>NUCLEOTIDE SEQUENCE</scope>
</reference>
<dbReference type="HOGENOM" id="CLU_620053_0_0_1"/>
<dbReference type="EnsemblMetazoa" id="HelroT188888">
    <property type="protein sequence ID" value="HelroP188888"/>
    <property type="gene ID" value="HelroG188888"/>
</dbReference>
<gene>
    <name evidence="3" type="primary">20211056</name>
    <name evidence="2" type="ORF">HELRODRAFT_188888</name>
</gene>